<dbReference type="Proteomes" id="UP000322234">
    <property type="component" value="Unassembled WGS sequence"/>
</dbReference>
<evidence type="ECO:0000313" key="1">
    <source>
        <dbReference type="EMBL" id="MXQ96731.1"/>
    </source>
</evidence>
<name>A0A6B0S5D6_9CETA</name>
<proteinExistence type="predicted"/>
<gene>
    <name evidence="1" type="ORF">E5288_WYG002968</name>
</gene>
<protein>
    <submittedName>
        <fullName evidence="1">Uncharacterized protein</fullName>
    </submittedName>
</protein>
<accession>A0A6B0S5D6</accession>
<organism evidence="1 2">
    <name type="scientific">Bos mutus</name>
    <name type="common">wild yak</name>
    <dbReference type="NCBI Taxonomy" id="72004"/>
    <lineage>
        <taxon>Eukaryota</taxon>
        <taxon>Metazoa</taxon>
        <taxon>Chordata</taxon>
        <taxon>Craniata</taxon>
        <taxon>Vertebrata</taxon>
        <taxon>Euteleostomi</taxon>
        <taxon>Mammalia</taxon>
        <taxon>Eutheria</taxon>
        <taxon>Laurasiatheria</taxon>
        <taxon>Artiodactyla</taxon>
        <taxon>Ruminantia</taxon>
        <taxon>Pecora</taxon>
        <taxon>Bovidae</taxon>
        <taxon>Bovinae</taxon>
        <taxon>Bos</taxon>
    </lineage>
</organism>
<evidence type="ECO:0000313" key="2">
    <source>
        <dbReference type="Proteomes" id="UP000322234"/>
    </source>
</evidence>
<reference evidence="1" key="1">
    <citation type="submission" date="2019-10" db="EMBL/GenBank/DDBJ databases">
        <title>The sequence and de novo assembly of the wild yak genome.</title>
        <authorList>
            <person name="Liu Y."/>
        </authorList>
    </citation>
    <scope>NUCLEOTIDE SEQUENCE [LARGE SCALE GENOMIC DNA]</scope>
    <source>
        <strain evidence="1">WY2019</strain>
    </source>
</reference>
<sequence>MLELWVVVLRPVNLAVALGLIAHQLQNVGRHVFENGREVNLGGQVLVMGILVSLEVVIHMALGELQLSFHGAGDCTLPKPIGAVIASISRHDVLLY</sequence>
<keyword evidence="2" id="KW-1185">Reference proteome</keyword>
<dbReference type="AlphaFoldDB" id="A0A6B0S5D6"/>
<comment type="caution">
    <text evidence="1">The sequence shown here is derived from an EMBL/GenBank/DDBJ whole genome shotgun (WGS) entry which is preliminary data.</text>
</comment>
<dbReference type="EMBL" id="VBQZ03000171">
    <property type="protein sequence ID" value="MXQ96731.1"/>
    <property type="molecule type" value="Genomic_DNA"/>
</dbReference>